<organism evidence="2 3">
    <name type="scientific">Halocatena marina</name>
    <dbReference type="NCBI Taxonomy" id="2934937"/>
    <lineage>
        <taxon>Archaea</taxon>
        <taxon>Methanobacteriati</taxon>
        <taxon>Methanobacteriota</taxon>
        <taxon>Stenosarchaea group</taxon>
        <taxon>Halobacteria</taxon>
        <taxon>Halobacteriales</taxon>
        <taxon>Natronomonadaceae</taxon>
        <taxon>Halocatena</taxon>
    </lineage>
</organism>
<dbReference type="GeneID" id="76197974"/>
<evidence type="ECO:0000313" key="3">
    <source>
        <dbReference type="Proteomes" id="UP001596417"/>
    </source>
</evidence>
<dbReference type="AlphaFoldDB" id="A0ABD5YIV7"/>
<feature type="transmembrane region" description="Helical" evidence="1">
    <location>
        <begin position="77"/>
        <end position="97"/>
    </location>
</feature>
<accession>A0ABD5YIV7</accession>
<dbReference type="PANTHER" id="PTHR37305">
    <property type="entry name" value="INTEGRAL MEMBRANE PROTEIN-RELATED"/>
    <property type="match status" value="1"/>
</dbReference>
<protein>
    <submittedName>
        <fullName evidence="2">ABC transporter permease</fullName>
    </submittedName>
</protein>
<comment type="caution">
    <text evidence="2">The sequence shown here is derived from an EMBL/GenBank/DDBJ whole genome shotgun (WGS) entry which is preliminary data.</text>
</comment>
<keyword evidence="3" id="KW-1185">Reference proteome</keyword>
<feature type="transmembrane region" description="Helical" evidence="1">
    <location>
        <begin position="12"/>
        <end position="34"/>
    </location>
</feature>
<feature type="transmembrane region" description="Helical" evidence="1">
    <location>
        <begin position="189"/>
        <end position="208"/>
    </location>
</feature>
<reference evidence="2 3" key="1">
    <citation type="journal article" date="2019" name="Int. J. Syst. Evol. Microbiol.">
        <title>The Global Catalogue of Microorganisms (GCM) 10K type strain sequencing project: providing services to taxonomists for standard genome sequencing and annotation.</title>
        <authorList>
            <consortium name="The Broad Institute Genomics Platform"/>
            <consortium name="The Broad Institute Genome Sequencing Center for Infectious Disease"/>
            <person name="Wu L."/>
            <person name="Ma J."/>
        </authorList>
    </citation>
    <scope>NUCLEOTIDE SEQUENCE [LARGE SCALE GENOMIC DNA]</scope>
    <source>
        <strain evidence="2 3">RDMS1</strain>
    </source>
</reference>
<dbReference type="Pfam" id="PF12679">
    <property type="entry name" value="ABC2_membrane_2"/>
    <property type="match status" value="1"/>
</dbReference>
<name>A0ABD5YIV7_9EURY</name>
<gene>
    <name evidence="2" type="ORF">ACFQL7_00265</name>
</gene>
<proteinExistence type="predicted"/>
<keyword evidence="1" id="KW-0472">Membrane</keyword>
<sequence length="262" mass="28631">MFEITRYETKRRMLGTGAITIVLAGLALLFFAIAPETISRGELSAIAETYPRSVQTAFGIAALGTIEGLLAVELYQFGWVFLLGLYFAHNGGSMIAGDVESDRMEMLLSAPVSRSKIVRERFLSLCITMLVINVVVGLIVYIGTILIGESLSLIDISAVHALSIPYLLVCAAIGLLFSVHSSKQSTSKWASTACLFGLFVLESLFGGTEHEWLAAISPTYYYDPTAILVHNTYDLTGALILFMTTVVLVSVGRLRFRQMDIR</sequence>
<keyword evidence="1" id="KW-1133">Transmembrane helix</keyword>
<dbReference type="PANTHER" id="PTHR37305:SF2">
    <property type="entry name" value="BACITRACIN TRANSPORT PERMEASE PROTEIN BCRB"/>
    <property type="match status" value="1"/>
</dbReference>
<dbReference type="GO" id="GO:0005886">
    <property type="term" value="C:plasma membrane"/>
    <property type="evidence" value="ECO:0007669"/>
    <property type="project" value="UniProtKB-SubCell"/>
</dbReference>
<evidence type="ECO:0000313" key="2">
    <source>
        <dbReference type="EMBL" id="MFC7188442.1"/>
    </source>
</evidence>
<dbReference type="RefSeq" id="WP_248903787.1">
    <property type="nucleotide sequence ID" value="NZ_CP109979.1"/>
</dbReference>
<keyword evidence="1" id="KW-0812">Transmembrane</keyword>
<feature type="transmembrane region" description="Helical" evidence="1">
    <location>
        <begin position="122"/>
        <end position="147"/>
    </location>
</feature>
<dbReference type="Proteomes" id="UP001596417">
    <property type="component" value="Unassembled WGS sequence"/>
</dbReference>
<dbReference type="EMBL" id="JBHTAX010000001">
    <property type="protein sequence ID" value="MFC7188442.1"/>
    <property type="molecule type" value="Genomic_DNA"/>
</dbReference>
<feature type="transmembrane region" description="Helical" evidence="1">
    <location>
        <begin position="153"/>
        <end position="177"/>
    </location>
</feature>
<evidence type="ECO:0000256" key="1">
    <source>
        <dbReference type="SAM" id="Phobius"/>
    </source>
</evidence>
<feature type="transmembrane region" description="Helical" evidence="1">
    <location>
        <begin position="235"/>
        <end position="256"/>
    </location>
</feature>